<evidence type="ECO:0000259" key="1">
    <source>
        <dbReference type="Pfam" id="PF11823"/>
    </source>
</evidence>
<evidence type="ECO:0000313" key="3">
    <source>
        <dbReference type="Proteomes" id="UP000811545"/>
    </source>
</evidence>
<name>A0A9E2BFB4_PSYF1</name>
<proteinExistence type="predicted"/>
<dbReference type="Proteomes" id="UP000811545">
    <property type="component" value="Unassembled WGS sequence"/>
</dbReference>
<organism evidence="2 3">
    <name type="scientific">Psychracetigena formicireducens</name>
    <dbReference type="NCBI Taxonomy" id="2986056"/>
    <lineage>
        <taxon>Bacteria</taxon>
        <taxon>Bacillati</taxon>
        <taxon>Candidatus Lithacetigenota</taxon>
        <taxon>Candidatus Psychracetigena</taxon>
    </lineage>
</organism>
<dbReference type="InterPro" id="IPR021778">
    <property type="entry name" value="Se/S_carrier-like"/>
</dbReference>
<dbReference type="AlphaFoldDB" id="A0A9E2BFB4"/>
<evidence type="ECO:0000313" key="2">
    <source>
        <dbReference type="EMBL" id="MBT9144556.1"/>
    </source>
</evidence>
<dbReference type="EMBL" id="QLTW01000011">
    <property type="protein sequence ID" value="MBT9144556.1"/>
    <property type="molecule type" value="Genomic_DNA"/>
</dbReference>
<feature type="domain" description="Putative Se/S carrier protein-like" evidence="1">
    <location>
        <begin position="6"/>
        <end position="67"/>
    </location>
</feature>
<dbReference type="Pfam" id="PF11823">
    <property type="entry name" value="Se_S_carrier"/>
    <property type="match status" value="1"/>
</dbReference>
<sequence>MILIRLPTPNWILKVNHILEKEKIPHQIIPTPKELDPSCNLSILIDEIVLEQTIQLLETNEVPVDDLLRVSNEI</sequence>
<reference evidence="2 3" key="1">
    <citation type="journal article" date="2021" name="bioRxiv">
        <title>Unique metabolic strategies in Hadean analogues reveal hints for primordial physiology.</title>
        <authorList>
            <person name="Nobu M.K."/>
            <person name="Nakai R."/>
            <person name="Tamazawa S."/>
            <person name="Mori H."/>
            <person name="Toyoda A."/>
            <person name="Ijiri A."/>
            <person name="Suzuki S."/>
            <person name="Kurokawa K."/>
            <person name="Kamagata Y."/>
            <person name="Tamaki H."/>
        </authorList>
    </citation>
    <scope>NUCLEOTIDE SEQUENCE [LARGE SCALE GENOMIC DNA]</scope>
    <source>
        <strain evidence="2">BS525</strain>
    </source>
</reference>
<accession>A0A9E2BFB4</accession>
<gene>
    <name evidence="2" type="ORF">DDT42_00398</name>
</gene>
<comment type="caution">
    <text evidence="2">The sequence shown here is derived from an EMBL/GenBank/DDBJ whole genome shotgun (WGS) entry which is preliminary data.</text>
</comment>
<protein>
    <recommendedName>
        <fullName evidence="1">Putative Se/S carrier protein-like domain-containing protein</fullName>
    </recommendedName>
</protein>